<name>A0A927HDT1_9BACI</name>
<dbReference type="PROSITE" id="PS50943">
    <property type="entry name" value="HTH_CROC1"/>
    <property type="match status" value="1"/>
</dbReference>
<keyword evidence="3" id="KW-1185">Reference proteome</keyword>
<dbReference type="Proteomes" id="UP000602076">
    <property type="component" value="Unassembled WGS sequence"/>
</dbReference>
<dbReference type="GO" id="GO:0003677">
    <property type="term" value="F:DNA binding"/>
    <property type="evidence" value="ECO:0007669"/>
    <property type="project" value="InterPro"/>
</dbReference>
<dbReference type="SUPFAM" id="SSF47413">
    <property type="entry name" value="lambda repressor-like DNA-binding domains"/>
    <property type="match status" value="1"/>
</dbReference>
<feature type="domain" description="HTH cro/C1-type" evidence="1">
    <location>
        <begin position="4"/>
        <end position="46"/>
    </location>
</feature>
<dbReference type="InterPro" id="IPR010982">
    <property type="entry name" value="Lambda_DNA-bd_dom_sf"/>
</dbReference>
<sequence>MQVKDVAKDVGVSSTYISEIERNNKVPSNRLIEKIAQTYNIDEQHLFKGFNIIPDSVIYELTSEHGLYDVLYELSEDESITREEKDKFYQEVKALYMETIKKR</sequence>
<dbReference type="Pfam" id="PF12844">
    <property type="entry name" value="HTH_19"/>
    <property type="match status" value="1"/>
</dbReference>
<accession>A0A927HDT1</accession>
<dbReference type="AlphaFoldDB" id="A0A927HDT1"/>
<reference evidence="2" key="1">
    <citation type="submission" date="2020-09" db="EMBL/GenBank/DDBJ databases">
        <title>Bacillus faecalis sp. nov., a moderately halophilic bacterium isolated from cow faeces.</title>
        <authorList>
            <person name="Jiang L."/>
            <person name="Lee J."/>
        </authorList>
    </citation>
    <scope>NUCLEOTIDE SEQUENCE</scope>
    <source>
        <strain evidence="2">AGMB 02131</strain>
    </source>
</reference>
<proteinExistence type="predicted"/>
<evidence type="ECO:0000313" key="2">
    <source>
        <dbReference type="EMBL" id="MBD3109793.1"/>
    </source>
</evidence>
<gene>
    <name evidence="2" type="ORF">IEO70_15745</name>
</gene>
<dbReference type="CDD" id="cd00093">
    <property type="entry name" value="HTH_XRE"/>
    <property type="match status" value="1"/>
</dbReference>
<dbReference type="Gene3D" id="1.10.260.40">
    <property type="entry name" value="lambda repressor-like DNA-binding domains"/>
    <property type="match status" value="1"/>
</dbReference>
<organism evidence="2 3">
    <name type="scientific">Peribacillus faecalis</name>
    <dbReference type="NCBI Taxonomy" id="2772559"/>
    <lineage>
        <taxon>Bacteria</taxon>
        <taxon>Bacillati</taxon>
        <taxon>Bacillota</taxon>
        <taxon>Bacilli</taxon>
        <taxon>Bacillales</taxon>
        <taxon>Bacillaceae</taxon>
        <taxon>Peribacillus</taxon>
    </lineage>
</organism>
<comment type="caution">
    <text evidence="2">The sequence shown here is derived from an EMBL/GenBank/DDBJ whole genome shotgun (WGS) entry which is preliminary data.</text>
</comment>
<dbReference type="EMBL" id="JACXSI010000045">
    <property type="protein sequence ID" value="MBD3109793.1"/>
    <property type="molecule type" value="Genomic_DNA"/>
</dbReference>
<evidence type="ECO:0000313" key="3">
    <source>
        <dbReference type="Proteomes" id="UP000602076"/>
    </source>
</evidence>
<dbReference type="InterPro" id="IPR001387">
    <property type="entry name" value="Cro/C1-type_HTH"/>
</dbReference>
<protein>
    <submittedName>
        <fullName evidence="2">Helix-turn-helix transcriptional regulator</fullName>
    </submittedName>
</protein>
<evidence type="ECO:0000259" key="1">
    <source>
        <dbReference type="PROSITE" id="PS50943"/>
    </source>
</evidence>